<gene>
    <name evidence="2" type="ordered locus">Tlie_0475</name>
</gene>
<dbReference type="OrthoDB" id="9806575at2"/>
<sequence length="115" mass="12659">MIKEISHVLAYLFMALGVFFSLTSVVGILRFPDVYTRIHAGTKALTGGALFVLTGGAILAPSWQASAKFALIIVFFLITNPLSSHAVARACYRHGIKPELIYKDEYRQKLSDKKG</sequence>
<dbReference type="HOGENOM" id="CLU_121334_2_3_0"/>
<dbReference type="KEGG" id="tli:Tlie_0475"/>
<feature type="transmembrane region" description="Helical" evidence="1">
    <location>
        <begin position="44"/>
        <end position="63"/>
    </location>
</feature>
<evidence type="ECO:0000256" key="1">
    <source>
        <dbReference type="SAM" id="Phobius"/>
    </source>
</evidence>
<dbReference type="InterPro" id="IPR005133">
    <property type="entry name" value="PhaG_MnhG_YufB"/>
</dbReference>
<keyword evidence="1" id="KW-0812">Transmembrane</keyword>
<dbReference type="GO" id="GO:0015385">
    <property type="term" value="F:sodium:proton antiporter activity"/>
    <property type="evidence" value="ECO:0007669"/>
    <property type="project" value="TreeGrafter"/>
</dbReference>
<protein>
    <submittedName>
        <fullName evidence="2">Monovalent cation/proton antiporter, MnhG/PhaG subunit</fullName>
    </submittedName>
</protein>
<dbReference type="STRING" id="580340.Tlie_0475"/>
<dbReference type="Proteomes" id="UP000005868">
    <property type="component" value="Chromosome"/>
</dbReference>
<reference evidence="2 3" key="2">
    <citation type="journal article" date="2012" name="Stand. Genomic Sci.">
        <title>Genome sequence of the moderately thermophilic, amino-acid-degrading and sulfur-reducing bacterium Thermovirga lienii type strain (Cas60314(T)).</title>
        <authorList>
            <person name="Goker M."/>
            <person name="Saunders E."/>
            <person name="Lapidus A."/>
            <person name="Nolan M."/>
            <person name="Lucas S."/>
            <person name="Hammon N."/>
            <person name="Deshpande S."/>
            <person name="Cheng J.F."/>
            <person name="Han C."/>
            <person name="Tapia R."/>
            <person name="Goodwin L.A."/>
            <person name="Pitluck S."/>
            <person name="Liolios K."/>
            <person name="Mavromatis K."/>
            <person name="Pagani I."/>
            <person name="Ivanova N."/>
            <person name="Mikhailova N."/>
            <person name="Pati A."/>
            <person name="Chen A."/>
            <person name="Palaniappan K."/>
            <person name="Land M."/>
            <person name="Chang Y.J."/>
            <person name="Jeffries C.D."/>
            <person name="Brambilla E.M."/>
            <person name="Rohde M."/>
            <person name="Spring S."/>
            <person name="Detter J.C."/>
            <person name="Woyke T."/>
            <person name="Bristow J."/>
            <person name="Eisen J.A."/>
            <person name="Markowitz V."/>
            <person name="Hugenholtz P."/>
            <person name="Kyrpides N.C."/>
            <person name="Klenk H.P."/>
        </authorList>
    </citation>
    <scope>NUCLEOTIDE SEQUENCE [LARGE SCALE GENOMIC DNA]</scope>
    <source>
        <strain evidence="3">ATCC BAA-1197 / DSM 17291 / Cas60314</strain>
    </source>
</reference>
<dbReference type="PANTHER" id="PTHR34703">
    <property type="entry name" value="ANTIPORTER SUBUNIT MNHG2-RELATED"/>
    <property type="match status" value="1"/>
</dbReference>
<keyword evidence="3" id="KW-1185">Reference proteome</keyword>
<keyword evidence="1" id="KW-1133">Transmembrane helix</keyword>
<dbReference type="NCBIfam" id="NF009314">
    <property type="entry name" value="PRK12674.1-2"/>
    <property type="match status" value="1"/>
</dbReference>
<dbReference type="PANTHER" id="PTHR34703:SF1">
    <property type="entry name" value="ANTIPORTER SUBUNIT MNHG2-RELATED"/>
    <property type="match status" value="1"/>
</dbReference>
<evidence type="ECO:0000313" key="2">
    <source>
        <dbReference type="EMBL" id="AER66210.1"/>
    </source>
</evidence>
<dbReference type="EMBL" id="CP003096">
    <property type="protein sequence ID" value="AER66210.1"/>
    <property type="molecule type" value="Genomic_DNA"/>
</dbReference>
<dbReference type="NCBIfam" id="TIGR01300">
    <property type="entry name" value="CPA3_mnhG_phaG"/>
    <property type="match status" value="1"/>
</dbReference>
<keyword evidence="1" id="KW-0472">Membrane</keyword>
<proteinExistence type="predicted"/>
<dbReference type="eggNOG" id="COG1320">
    <property type="taxonomic scope" value="Bacteria"/>
</dbReference>
<organism evidence="2 3">
    <name type="scientific">Thermovirga lienii (strain ATCC BAA-1197 / DSM 17291 / Cas60314)</name>
    <dbReference type="NCBI Taxonomy" id="580340"/>
    <lineage>
        <taxon>Bacteria</taxon>
        <taxon>Thermotogati</taxon>
        <taxon>Synergistota</taxon>
        <taxon>Synergistia</taxon>
        <taxon>Synergistales</taxon>
        <taxon>Thermovirgaceae</taxon>
        <taxon>Thermovirga</taxon>
    </lineage>
</organism>
<reference evidence="3" key="1">
    <citation type="submission" date="2011-10" db="EMBL/GenBank/DDBJ databases">
        <title>The complete genome of chromosome of Thermovirga lienii DSM 17291.</title>
        <authorList>
            <consortium name="US DOE Joint Genome Institute (JGI-PGF)"/>
            <person name="Lucas S."/>
            <person name="Copeland A."/>
            <person name="Lapidus A."/>
            <person name="Glavina del Rio T."/>
            <person name="Dalin E."/>
            <person name="Tice H."/>
            <person name="Bruce D."/>
            <person name="Goodwin L."/>
            <person name="Pitluck S."/>
            <person name="Peters L."/>
            <person name="Mikhailova N."/>
            <person name="Saunders E."/>
            <person name="Kyrpides N."/>
            <person name="Mavromatis K."/>
            <person name="Ivanova N."/>
            <person name="Last F.I."/>
            <person name="Brettin T."/>
            <person name="Detter J.C."/>
            <person name="Han C."/>
            <person name="Larimer F."/>
            <person name="Land M."/>
            <person name="Hauser L."/>
            <person name="Markowitz V."/>
            <person name="Cheng J.-F."/>
            <person name="Hugenholtz P."/>
            <person name="Woyke T."/>
            <person name="Wu D."/>
            <person name="Spring S."/>
            <person name="Schroeder M."/>
            <person name="Brambilla E.-M."/>
            <person name="Klenk H.-P."/>
            <person name="Eisen J.A."/>
        </authorList>
    </citation>
    <scope>NUCLEOTIDE SEQUENCE [LARGE SCALE GENOMIC DNA]</scope>
    <source>
        <strain evidence="3">ATCC BAA-1197 / DSM 17291 / Cas60314</strain>
    </source>
</reference>
<feature type="transmembrane region" description="Helical" evidence="1">
    <location>
        <begin position="12"/>
        <end position="32"/>
    </location>
</feature>
<accession>G7V7X4</accession>
<dbReference type="AlphaFoldDB" id="G7V7X4"/>
<evidence type="ECO:0000313" key="3">
    <source>
        <dbReference type="Proteomes" id="UP000005868"/>
    </source>
</evidence>
<feature type="transmembrane region" description="Helical" evidence="1">
    <location>
        <begin position="69"/>
        <end position="88"/>
    </location>
</feature>
<dbReference type="Pfam" id="PF03334">
    <property type="entry name" value="PhaG_MnhG_YufB"/>
    <property type="match status" value="1"/>
</dbReference>
<name>G7V7X4_THELD</name>